<protein>
    <submittedName>
        <fullName evidence="2">Uncharacterized protein</fullName>
    </submittedName>
</protein>
<evidence type="ECO:0000313" key="3">
    <source>
        <dbReference type="Proteomes" id="UP000822688"/>
    </source>
</evidence>
<dbReference type="AlphaFoldDB" id="A0A8T0GYE8"/>
<keyword evidence="3" id="KW-1185">Reference proteome</keyword>
<evidence type="ECO:0000313" key="2">
    <source>
        <dbReference type="EMBL" id="KAG0563475.1"/>
    </source>
</evidence>
<reference evidence="2" key="1">
    <citation type="submission" date="2020-06" db="EMBL/GenBank/DDBJ databases">
        <title>WGS assembly of Ceratodon purpureus strain R40.</title>
        <authorList>
            <person name="Carey S.B."/>
            <person name="Jenkins J."/>
            <person name="Shu S."/>
            <person name="Lovell J.T."/>
            <person name="Sreedasyam A."/>
            <person name="Maumus F."/>
            <person name="Tiley G.P."/>
            <person name="Fernandez-Pozo N."/>
            <person name="Barry K."/>
            <person name="Chen C."/>
            <person name="Wang M."/>
            <person name="Lipzen A."/>
            <person name="Daum C."/>
            <person name="Saski C.A."/>
            <person name="Payton A.C."/>
            <person name="Mcbreen J.C."/>
            <person name="Conrad R.E."/>
            <person name="Kollar L.M."/>
            <person name="Olsson S."/>
            <person name="Huttunen S."/>
            <person name="Landis J.B."/>
            <person name="Wickett N.J."/>
            <person name="Johnson M.G."/>
            <person name="Rensing S.A."/>
            <person name="Grimwood J."/>
            <person name="Schmutz J."/>
            <person name="Mcdaniel S.F."/>
        </authorList>
    </citation>
    <scope>NUCLEOTIDE SEQUENCE</scope>
    <source>
        <strain evidence="2">R40</strain>
    </source>
</reference>
<organism evidence="2 3">
    <name type="scientific">Ceratodon purpureus</name>
    <name type="common">Fire moss</name>
    <name type="synonym">Dicranum purpureum</name>
    <dbReference type="NCBI Taxonomy" id="3225"/>
    <lineage>
        <taxon>Eukaryota</taxon>
        <taxon>Viridiplantae</taxon>
        <taxon>Streptophyta</taxon>
        <taxon>Embryophyta</taxon>
        <taxon>Bryophyta</taxon>
        <taxon>Bryophytina</taxon>
        <taxon>Bryopsida</taxon>
        <taxon>Dicranidae</taxon>
        <taxon>Pseudoditrichales</taxon>
        <taxon>Ditrichaceae</taxon>
        <taxon>Ceratodon</taxon>
    </lineage>
</organism>
<dbReference type="EMBL" id="CM026429">
    <property type="protein sequence ID" value="KAG0563475.1"/>
    <property type="molecule type" value="Genomic_DNA"/>
</dbReference>
<feature type="region of interest" description="Disordered" evidence="1">
    <location>
        <begin position="1"/>
        <end position="92"/>
    </location>
</feature>
<name>A0A8T0GYE8_CERPU</name>
<evidence type="ECO:0000256" key="1">
    <source>
        <dbReference type="SAM" id="MobiDB-lite"/>
    </source>
</evidence>
<proteinExistence type="predicted"/>
<gene>
    <name evidence="2" type="ORF">KC19_8G034400</name>
</gene>
<dbReference type="Proteomes" id="UP000822688">
    <property type="component" value="Chromosome 8"/>
</dbReference>
<comment type="caution">
    <text evidence="2">The sequence shown here is derived from an EMBL/GenBank/DDBJ whole genome shotgun (WGS) entry which is preliminary data.</text>
</comment>
<accession>A0A8T0GYE8</accession>
<feature type="compositionally biased region" description="Polar residues" evidence="1">
    <location>
        <begin position="29"/>
        <end position="92"/>
    </location>
</feature>
<sequence length="92" mass="10030">MPAMAPAFTARPNPSSLHLKTCTKKDNHQNSPNPTFSPKNPTSSKTNSQSPTHHLTALHETSSPTETQTHTKYTTPIPSASYNYTNTPVGLR</sequence>